<evidence type="ECO:0000256" key="2">
    <source>
        <dbReference type="SAM" id="SignalP"/>
    </source>
</evidence>
<dbReference type="SUPFAM" id="SSF49464">
    <property type="entry name" value="Carboxypeptidase regulatory domain-like"/>
    <property type="match status" value="2"/>
</dbReference>
<evidence type="ECO:0000256" key="1">
    <source>
        <dbReference type="PROSITE-ProRule" id="PRU00473"/>
    </source>
</evidence>
<dbReference type="PROSITE" id="PS51123">
    <property type="entry name" value="OMPA_2"/>
    <property type="match status" value="1"/>
</dbReference>
<organism evidence="4 5">
    <name type="scientific">Ancylomarina longa</name>
    <dbReference type="NCBI Taxonomy" id="2487017"/>
    <lineage>
        <taxon>Bacteria</taxon>
        <taxon>Pseudomonadati</taxon>
        <taxon>Bacteroidota</taxon>
        <taxon>Bacteroidia</taxon>
        <taxon>Marinilabiliales</taxon>
        <taxon>Marinifilaceae</taxon>
        <taxon>Ancylomarina</taxon>
    </lineage>
</organism>
<gene>
    <name evidence="4" type="ORF">DLK05_14300</name>
</gene>
<dbReference type="Proteomes" id="UP000282985">
    <property type="component" value="Unassembled WGS sequence"/>
</dbReference>
<evidence type="ECO:0000313" key="5">
    <source>
        <dbReference type="Proteomes" id="UP000282985"/>
    </source>
</evidence>
<dbReference type="Pfam" id="PF07676">
    <property type="entry name" value="PD40"/>
    <property type="match status" value="1"/>
</dbReference>
<keyword evidence="5" id="KW-1185">Reference proteome</keyword>
<evidence type="ECO:0000259" key="3">
    <source>
        <dbReference type="PROSITE" id="PS51123"/>
    </source>
</evidence>
<dbReference type="SUPFAM" id="SSF82171">
    <property type="entry name" value="DPP6 N-terminal domain-like"/>
    <property type="match status" value="1"/>
</dbReference>
<dbReference type="EMBL" id="RJJX01000025">
    <property type="protein sequence ID" value="RUT73246.1"/>
    <property type="molecule type" value="Genomic_DNA"/>
</dbReference>
<protein>
    <recommendedName>
        <fullName evidence="3">OmpA-like domain-containing protein</fullName>
    </recommendedName>
</protein>
<dbReference type="RefSeq" id="WP_127344650.1">
    <property type="nucleotide sequence ID" value="NZ_RJJX01000025.1"/>
</dbReference>
<dbReference type="InterPro" id="IPR050330">
    <property type="entry name" value="Bact_OuterMem_StrucFunc"/>
</dbReference>
<dbReference type="InterPro" id="IPR008969">
    <property type="entry name" value="CarboxyPept-like_regulatory"/>
</dbReference>
<dbReference type="CDD" id="cd07185">
    <property type="entry name" value="OmpA_C-like"/>
    <property type="match status" value="1"/>
</dbReference>
<name>A0A434AFV4_9BACT</name>
<dbReference type="Gene3D" id="1.25.40.10">
    <property type="entry name" value="Tetratricopeptide repeat domain"/>
    <property type="match status" value="1"/>
</dbReference>
<dbReference type="InterPro" id="IPR011659">
    <property type="entry name" value="WD40"/>
</dbReference>
<dbReference type="OrthoDB" id="1488841at2"/>
<reference evidence="4 5" key="1">
    <citation type="submission" date="2018-11" db="EMBL/GenBank/DDBJ databases">
        <title>Parancylomarina longa gen. nov., sp. nov., isolated from sediments of southern Okinawa.</title>
        <authorList>
            <person name="Fu T."/>
        </authorList>
    </citation>
    <scope>NUCLEOTIDE SEQUENCE [LARGE SCALE GENOMIC DNA]</scope>
    <source>
        <strain evidence="4 5">T3-2 S1-C</strain>
    </source>
</reference>
<proteinExistence type="predicted"/>
<comment type="caution">
    <text evidence="4">The sequence shown here is derived from an EMBL/GenBank/DDBJ whole genome shotgun (WGS) entry which is preliminary data.</text>
</comment>
<dbReference type="Gene3D" id="2.60.40.1120">
    <property type="entry name" value="Carboxypeptidase-like, regulatory domain"/>
    <property type="match status" value="2"/>
</dbReference>
<dbReference type="InterPro" id="IPR006665">
    <property type="entry name" value="OmpA-like"/>
</dbReference>
<sequence>MNRKQSIYFLFVVIFSFFGHSTSYAQSQLIQKGDRLYDNKEYSLASSYYEKYLSNNENFELKRKLVRCYIATNKDRLAIQLMNKIVTDPKVIPDDYLMYANLLKRENNYEKAKIWFKKYANIHPKNKLVSNLILSCNLINELEDNKFYTTNSLNINSPQSDFASAIYKNGIVFVSGRKNESSKQIDGRTGEYYLDLYYSKKEGNKFLPPVPFDKGLNTKYHEGPACFTKNNKFIYFTRNKGNLNLEGKSELNIYTARFNGENWDKPELFQFSGQNYSIGHPCISSDGRDLYLISNMSGGYGGTDIYVCHKLGFSWSYPINLGPNVNTSGNEMFPFIAEDGYLYFASDGHIGFGGLDIFKTIFQQNQWTYPVNLGPPFNSSKDDFGYLVDKNKELGYFSSNRNNNDDIFEFHENKDMVDHLKGRIVKSTNRESLENVQVSLMDNLSKEKTDSTDTKGFFTFKIFKGKNYSLIINKPGYKTKRILYFASDNNSAPAQLNILMEPTKWMPLKGNIIDQFSARSIENASIDIVNISYNINSFSRSDKYGDFEIRIDPSKSYNIIIQKEGYFTKVLRNYKYKSDKFEQIELQRFNKNQNMELYGSEFKNESADLEKSTINELENLAGLLQVNPHVAIEIIGYTHSDKGRKENRILSMKRAKNAAAFLINKGITPNRIKTRAAGYNSGKSALIVKLIEAF</sequence>
<dbReference type="SUPFAM" id="SSF103088">
    <property type="entry name" value="OmpA-like"/>
    <property type="match status" value="1"/>
</dbReference>
<keyword evidence="2" id="KW-0732">Signal</keyword>
<feature type="chain" id="PRO_5019260343" description="OmpA-like domain-containing protein" evidence="2">
    <location>
        <begin position="26"/>
        <end position="694"/>
    </location>
</feature>
<dbReference type="InterPro" id="IPR011990">
    <property type="entry name" value="TPR-like_helical_dom_sf"/>
</dbReference>
<keyword evidence="1" id="KW-0472">Membrane</keyword>
<dbReference type="Gene3D" id="3.30.1330.60">
    <property type="entry name" value="OmpA-like domain"/>
    <property type="match status" value="1"/>
</dbReference>
<feature type="signal peptide" evidence="2">
    <location>
        <begin position="1"/>
        <end position="25"/>
    </location>
</feature>
<dbReference type="PANTHER" id="PTHR30329">
    <property type="entry name" value="STATOR ELEMENT OF FLAGELLAR MOTOR COMPLEX"/>
    <property type="match status" value="1"/>
</dbReference>
<feature type="domain" description="OmpA-like" evidence="3">
    <location>
        <begin position="589"/>
        <end position="694"/>
    </location>
</feature>
<dbReference type="SUPFAM" id="SSF48452">
    <property type="entry name" value="TPR-like"/>
    <property type="match status" value="1"/>
</dbReference>
<dbReference type="AlphaFoldDB" id="A0A434AFV4"/>
<dbReference type="InterPro" id="IPR036737">
    <property type="entry name" value="OmpA-like_sf"/>
</dbReference>
<dbReference type="PANTHER" id="PTHR30329:SF21">
    <property type="entry name" value="LIPOPROTEIN YIAD-RELATED"/>
    <property type="match status" value="1"/>
</dbReference>
<dbReference type="GO" id="GO:0016020">
    <property type="term" value="C:membrane"/>
    <property type="evidence" value="ECO:0007669"/>
    <property type="project" value="UniProtKB-UniRule"/>
</dbReference>
<accession>A0A434AFV4</accession>
<dbReference type="Pfam" id="PF00691">
    <property type="entry name" value="OmpA"/>
    <property type="match status" value="1"/>
</dbReference>
<evidence type="ECO:0000313" key="4">
    <source>
        <dbReference type="EMBL" id="RUT73246.1"/>
    </source>
</evidence>